<evidence type="ECO:0000313" key="6">
    <source>
        <dbReference type="EMBL" id="MFC5453576.1"/>
    </source>
</evidence>
<dbReference type="Pfam" id="PF00126">
    <property type="entry name" value="HTH_1"/>
    <property type="match status" value="1"/>
</dbReference>
<reference evidence="7" key="1">
    <citation type="journal article" date="2019" name="Int. J. Syst. Evol. Microbiol.">
        <title>The Global Catalogue of Microorganisms (GCM) 10K type strain sequencing project: providing services to taxonomists for standard genome sequencing and annotation.</title>
        <authorList>
            <consortium name="The Broad Institute Genomics Platform"/>
            <consortium name="The Broad Institute Genome Sequencing Center for Infectious Disease"/>
            <person name="Wu L."/>
            <person name="Ma J."/>
        </authorList>
    </citation>
    <scope>NUCLEOTIDE SEQUENCE [LARGE SCALE GENOMIC DNA]</scope>
    <source>
        <strain evidence="7">CGMCC 4.1469</strain>
    </source>
</reference>
<dbReference type="PANTHER" id="PTHR30346">
    <property type="entry name" value="TRANSCRIPTIONAL DUAL REGULATOR HCAR-RELATED"/>
    <property type="match status" value="1"/>
</dbReference>
<organism evidence="6 7">
    <name type="scientific">Prosthecobacter fluviatilis</name>
    <dbReference type="NCBI Taxonomy" id="445931"/>
    <lineage>
        <taxon>Bacteria</taxon>
        <taxon>Pseudomonadati</taxon>
        <taxon>Verrucomicrobiota</taxon>
        <taxon>Verrucomicrobiia</taxon>
        <taxon>Verrucomicrobiales</taxon>
        <taxon>Verrucomicrobiaceae</taxon>
        <taxon>Prosthecobacter</taxon>
    </lineage>
</organism>
<evidence type="ECO:0000256" key="4">
    <source>
        <dbReference type="ARBA" id="ARBA00023163"/>
    </source>
</evidence>
<evidence type="ECO:0000259" key="5">
    <source>
        <dbReference type="PROSITE" id="PS50931"/>
    </source>
</evidence>
<dbReference type="InterPro" id="IPR036390">
    <property type="entry name" value="WH_DNA-bd_sf"/>
</dbReference>
<protein>
    <submittedName>
        <fullName evidence="6">LysR substrate-binding domain-containing protein</fullName>
    </submittedName>
</protein>
<evidence type="ECO:0000256" key="3">
    <source>
        <dbReference type="ARBA" id="ARBA00023125"/>
    </source>
</evidence>
<dbReference type="PRINTS" id="PR00039">
    <property type="entry name" value="HTHLYSR"/>
</dbReference>
<keyword evidence="2" id="KW-0805">Transcription regulation</keyword>
<dbReference type="InterPro" id="IPR005119">
    <property type="entry name" value="LysR_subst-bd"/>
</dbReference>
<feature type="domain" description="HTH lysR-type" evidence="5">
    <location>
        <begin position="4"/>
        <end position="61"/>
    </location>
</feature>
<sequence>MNRPSLYELECFVAVAENLSFSKAARRLNLSQPALSRQIQALESKLSGRLLERNTRRVALTQAGKLCVEEAKKVLTQLDQATESIRRVGAGEPMRLRLAFVGALLDDGLARLLQMFRVSRPDCQIQLMDMAPAEQLVALERGEIDGAFIGAAPARVSRHIKTVIWKQERLQVVLPEQHALVRKLMLKLAQLENESWVMVSARAAPGFREHVSALCQRARIQAKVVQESDRVAAVLTMVAAGQGISMLPASLSRWLSCGVVFRDIDETKAVLAHAFAFRSGDRGRELLEFVQMLGSQSAETGQIMR</sequence>
<dbReference type="PANTHER" id="PTHR30346:SF0">
    <property type="entry name" value="HCA OPERON TRANSCRIPTIONAL ACTIVATOR HCAR"/>
    <property type="match status" value="1"/>
</dbReference>
<accession>A0ABW0KLI8</accession>
<gene>
    <name evidence="6" type="ORF">ACFQDI_01805</name>
</gene>
<dbReference type="InterPro" id="IPR000847">
    <property type="entry name" value="LysR_HTH_N"/>
</dbReference>
<keyword evidence="3" id="KW-0238">DNA-binding</keyword>
<keyword evidence="4" id="KW-0804">Transcription</keyword>
<dbReference type="PROSITE" id="PS50931">
    <property type="entry name" value="HTH_LYSR"/>
    <property type="match status" value="1"/>
</dbReference>
<dbReference type="Gene3D" id="1.10.10.10">
    <property type="entry name" value="Winged helix-like DNA-binding domain superfamily/Winged helix DNA-binding domain"/>
    <property type="match status" value="1"/>
</dbReference>
<evidence type="ECO:0000256" key="1">
    <source>
        <dbReference type="ARBA" id="ARBA00009437"/>
    </source>
</evidence>
<name>A0ABW0KLI8_9BACT</name>
<dbReference type="Gene3D" id="3.40.190.10">
    <property type="entry name" value="Periplasmic binding protein-like II"/>
    <property type="match status" value="2"/>
</dbReference>
<keyword evidence="7" id="KW-1185">Reference proteome</keyword>
<evidence type="ECO:0000256" key="2">
    <source>
        <dbReference type="ARBA" id="ARBA00023015"/>
    </source>
</evidence>
<dbReference type="RefSeq" id="WP_377162783.1">
    <property type="nucleotide sequence ID" value="NZ_JBHSMQ010000001.1"/>
</dbReference>
<dbReference type="CDD" id="cd08414">
    <property type="entry name" value="PBP2_LTTR_aromatics_like"/>
    <property type="match status" value="1"/>
</dbReference>
<dbReference type="EMBL" id="JBHSMQ010000001">
    <property type="protein sequence ID" value="MFC5453576.1"/>
    <property type="molecule type" value="Genomic_DNA"/>
</dbReference>
<comment type="similarity">
    <text evidence="1">Belongs to the LysR transcriptional regulatory family.</text>
</comment>
<evidence type="ECO:0000313" key="7">
    <source>
        <dbReference type="Proteomes" id="UP001596052"/>
    </source>
</evidence>
<dbReference type="InterPro" id="IPR036388">
    <property type="entry name" value="WH-like_DNA-bd_sf"/>
</dbReference>
<comment type="caution">
    <text evidence="6">The sequence shown here is derived from an EMBL/GenBank/DDBJ whole genome shotgun (WGS) entry which is preliminary data.</text>
</comment>
<dbReference type="SUPFAM" id="SSF46785">
    <property type="entry name" value="Winged helix' DNA-binding domain"/>
    <property type="match status" value="1"/>
</dbReference>
<dbReference type="Proteomes" id="UP001596052">
    <property type="component" value="Unassembled WGS sequence"/>
</dbReference>
<dbReference type="SUPFAM" id="SSF53850">
    <property type="entry name" value="Periplasmic binding protein-like II"/>
    <property type="match status" value="1"/>
</dbReference>
<dbReference type="Pfam" id="PF03466">
    <property type="entry name" value="LysR_substrate"/>
    <property type="match status" value="1"/>
</dbReference>
<proteinExistence type="inferred from homology"/>